<dbReference type="OrthoDB" id="2883551at2"/>
<gene>
    <name evidence="2" type="ORF">BHU72_01695</name>
</gene>
<feature type="transmembrane region" description="Helical" evidence="1">
    <location>
        <begin position="90"/>
        <end position="107"/>
    </location>
</feature>
<keyword evidence="3" id="KW-1185">Reference proteome</keyword>
<comment type="caution">
    <text evidence="2">The sequence shown here is derived from an EMBL/GenBank/DDBJ whole genome shotgun (WGS) entry which is preliminary data.</text>
</comment>
<name>A0A1E5LA47_9FIRM</name>
<accession>A0A1E5LA47</accession>
<keyword evidence="1" id="KW-0472">Membrane</keyword>
<dbReference type="Proteomes" id="UP000095255">
    <property type="component" value="Unassembled WGS sequence"/>
</dbReference>
<organism evidence="2 3">
    <name type="scientific">Desulfuribacillus stibiiarsenatis</name>
    <dbReference type="NCBI Taxonomy" id="1390249"/>
    <lineage>
        <taxon>Bacteria</taxon>
        <taxon>Bacillati</taxon>
        <taxon>Bacillota</taxon>
        <taxon>Desulfuribacillia</taxon>
        <taxon>Desulfuribacillales</taxon>
        <taxon>Desulfuribacillaceae</taxon>
        <taxon>Desulfuribacillus</taxon>
    </lineage>
</organism>
<feature type="transmembrane region" description="Helical" evidence="1">
    <location>
        <begin position="12"/>
        <end position="30"/>
    </location>
</feature>
<reference evidence="2 3" key="1">
    <citation type="submission" date="2016-09" db="EMBL/GenBank/DDBJ databases">
        <title>Desulfuribacillus arsenicus sp. nov., an obligately anaerobic, dissimilatory arsenic- and antimonate-reducing bacterium isolated from anoxic sediments.</title>
        <authorList>
            <person name="Abin C.A."/>
            <person name="Hollibaugh J.T."/>
        </authorList>
    </citation>
    <scope>NUCLEOTIDE SEQUENCE [LARGE SCALE GENOMIC DNA]</scope>
    <source>
        <strain evidence="2 3">MLFW-2</strain>
    </source>
</reference>
<sequence>MNDTFVTKVKKFLALLLIAGVLTGISYLIVYKVSLLPNGYNIVLVKNDSISLKSFNMVGMEKNIIDVNFSEKDIWKIGAIEDEIKRQKEFFWLFFSAVTISIFLLVYKLRKRMKFWKAIFESNIIISVLFPIVHISSSVNRISNLIS</sequence>
<keyword evidence="1" id="KW-0812">Transmembrane</keyword>
<evidence type="ECO:0000313" key="3">
    <source>
        <dbReference type="Proteomes" id="UP000095255"/>
    </source>
</evidence>
<protein>
    <submittedName>
        <fullName evidence="2">Uncharacterized protein</fullName>
    </submittedName>
</protein>
<evidence type="ECO:0000313" key="2">
    <source>
        <dbReference type="EMBL" id="OEH86995.1"/>
    </source>
</evidence>
<evidence type="ECO:0000256" key="1">
    <source>
        <dbReference type="SAM" id="Phobius"/>
    </source>
</evidence>
<dbReference type="EMBL" id="MJAT01000001">
    <property type="protein sequence ID" value="OEH86995.1"/>
    <property type="molecule type" value="Genomic_DNA"/>
</dbReference>
<keyword evidence="1" id="KW-1133">Transmembrane helix</keyword>
<dbReference type="AlphaFoldDB" id="A0A1E5LA47"/>
<dbReference type="RefSeq" id="WP_069700873.1">
    <property type="nucleotide sequence ID" value="NZ_MJAT01000001.1"/>
</dbReference>
<proteinExistence type="predicted"/>